<dbReference type="STRING" id="86166.TAGGR_1868"/>
<evidence type="ECO:0000313" key="2">
    <source>
        <dbReference type="Proteomes" id="UP000054976"/>
    </source>
</evidence>
<dbReference type="Proteomes" id="UP000054976">
    <property type="component" value="Unassembled WGS sequence"/>
</dbReference>
<comment type="caution">
    <text evidence="1">The sequence shown here is derived from an EMBL/GenBank/DDBJ whole genome shotgun (WGS) entry which is preliminary data.</text>
</comment>
<dbReference type="InterPro" id="IPR011990">
    <property type="entry name" value="TPR-like_helical_dom_sf"/>
</dbReference>
<accession>A0A0U9HNV9</accession>
<dbReference type="PROSITE" id="PS51257">
    <property type="entry name" value="PROKAR_LIPOPROTEIN"/>
    <property type="match status" value="1"/>
</dbReference>
<name>A0A0U9HNV9_9BACT</name>
<dbReference type="OrthoDB" id="443153at2"/>
<dbReference type="RefSeq" id="WP_059176112.1">
    <property type="nucleotide sequence ID" value="NZ_BCNO01000001.1"/>
</dbReference>
<organism evidence="1 2">
    <name type="scientific">Thermodesulfovibrio aggregans</name>
    <dbReference type="NCBI Taxonomy" id="86166"/>
    <lineage>
        <taxon>Bacteria</taxon>
        <taxon>Pseudomonadati</taxon>
        <taxon>Nitrospirota</taxon>
        <taxon>Thermodesulfovibrionia</taxon>
        <taxon>Thermodesulfovibrionales</taxon>
        <taxon>Thermodesulfovibrionaceae</taxon>
        <taxon>Thermodesulfovibrio</taxon>
    </lineage>
</organism>
<keyword evidence="2" id="KW-1185">Reference proteome</keyword>
<dbReference type="EMBL" id="BCNO01000001">
    <property type="protein sequence ID" value="GAQ94683.1"/>
    <property type="molecule type" value="Genomic_DNA"/>
</dbReference>
<dbReference type="PANTHER" id="PTHR19959:SF119">
    <property type="entry name" value="FUNGAL LIPASE-LIKE DOMAIN-CONTAINING PROTEIN"/>
    <property type="match status" value="1"/>
</dbReference>
<gene>
    <name evidence="1" type="ORF">TAGGR_1868</name>
</gene>
<dbReference type="SUPFAM" id="SSF48452">
    <property type="entry name" value="TPR-like"/>
    <property type="match status" value="2"/>
</dbReference>
<dbReference type="PANTHER" id="PTHR19959">
    <property type="entry name" value="KINESIN LIGHT CHAIN"/>
    <property type="match status" value="1"/>
</dbReference>
<sequence>MKDRLKITITFSFLFFLIISGCYRAPVEQPFIIKELNSLILQANKAFQRGEIERAKNLYNEALKKSRLIQDDNATAIILISLSRLYSSESEIGEAKKFIDTAMELSKKALLPENTIEELDFERARVGFLLNEDVQELLKKLSLSKFNNIKIKSLNLLARLKIRQNNYEEADRLLQHALEINQKIDKIEEANTLRLLGEIYSTKNQKQAESYFLKALEIDREIANPQKIALDMETLGRFYKNTGDKKKAKEYFIRAIEVWKALGKEEVVMKIEKELEP</sequence>
<proteinExistence type="predicted"/>
<reference evidence="2" key="1">
    <citation type="submission" date="2016-01" db="EMBL/GenBank/DDBJ databases">
        <title>Draft genome sequence of Thermodesulfovibrio aggregans strain TGE-P1.</title>
        <authorList>
            <person name="Sekiguchi Y."/>
            <person name="Ohashi A."/>
            <person name="Matsuura N."/>
            <person name="Tourlousse M.D."/>
        </authorList>
    </citation>
    <scope>NUCLEOTIDE SEQUENCE [LARGE SCALE GENOMIC DNA]</scope>
    <source>
        <strain evidence="2">TGE-P1</strain>
    </source>
</reference>
<evidence type="ECO:0000313" key="1">
    <source>
        <dbReference type="EMBL" id="GAQ94683.1"/>
    </source>
</evidence>
<dbReference type="AlphaFoldDB" id="A0A0U9HNV9"/>
<dbReference type="InterPro" id="IPR019734">
    <property type="entry name" value="TPR_rpt"/>
</dbReference>
<dbReference type="Pfam" id="PF13181">
    <property type="entry name" value="TPR_8"/>
    <property type="match status" value="1"/>
</dbReference>
<protein>
    <submittedName>
        <fullName evidence="1">Tetratricopeptide repeat-containing protein</fullName>
    </submittedName>
</protein>
<dbReference type="SMART" id="SM00028">
    <property type="entry name" value="TPR"/>
    <property type="match status" value="5"/>
</dbReference>
<dbReference type="Pfam" id="PF13424">
    <property type="entry name" value="TPR_12"/>
    <property type="match status" value="1"/>
</dbReference>
<dbReference type="Gene3D" id="1.25.40.10">
    <property type="entry name" value="Tetratricopeptide repeat domain"/>
    <property type="match status" value="3"/>
</dbReference>